<dbReference type="EMBL" id="DS028093">
    <property type="protein sequence ID" value="KMP01154.1"/>
    <property type="molecule type" value="Genomic_DNA"/>
</dbReference>
<organism evidence="1 2">
    <name type="scientific">Coccidioides immitis RMSCC 2394</name>
    <dbReference type="NCBI Taxonomy" id="404692"/>
    <lineage>
        <taxon>Eukaryota</taxon>
        <taxon>Fungi</taxon>
        <taxon>Dikarya</taxon>
        <taxon>Ascomycota</taxon>
        <taxon>Pezizomycotina</taxon>
        <taxon>Eurotiomycetes</taxon>
        <taxon>Eurotiomycetidae</taxon>
        <taxon>Onygenales</taxon>
        <taxon>Onygenaceae</taxon>
        <taxon>Coccidioides</taxon>
    </lineage>
</organism>
<reference evidence="2" key="1">
    <citation type="journal article" date="2010" name="Genome Res.">
        <title>Population genomic sequencing of Coccidioides fungi reveals recent hybridization and transposon control.</title>
        <authorList>
            <person name="Neafsey D.E."/>
            <person name="Barker B.M."/>
            <person name="Sharpton T.J."/>
            <person name="Stajich J.E."/>
            <person name="Park D.J."/>
            <person name="Whiston E."/>
            <person name="Hung C.-Y."/>
            <person name="McMahan C."/>
            <person name="White J."/>
            <person name="Sykes S."/>
            <person name="Heiman D."/>
            <person name="Young S."/>
            <person name="Zeng Q."/>
            <person name="Abouelleil A."/>
            <person name="Aftuck L."/>
            <person name="Bessette D."/>
            <person name="Brown A."/>
            <person name="FitzGerald M."/>
            <person name="Lui A."/>
            <person name="Macdonald J.P."/>
            <person name="Priest M."/>
            <person name="Orbach M.J."/>
            <person name="Galgiani J.N."/>
            <person name="Kirkland T.N."/>
            <person name="Cole G.T."/>
            <person name="Birren B.W."/>
            <person name="Henn M.R."/>
            <person name="Taylor J.W."/>
            <person name="Rounsley S.D."/>
        </authorList>
    </citation>
    <scope>NUCLEOTIDE SEQUENCE [LARGE SCALE GENOMIC DNA]</scope>
    <source>
        <strain evidence="2">RMSCC 2394</strain>
    </source>
</reference>
<name>A0A0J6Y2D4_COCIT</name>
<proteinExistence type="predicted"/>
<evidence type="ECO:0000313" key="2">
    <source>
        <dbReference type="Proteomes" id="UP000054565"/>
    </source>
</evidence>
<dbReference type="Proteomes" id="UP000054565">
    <property type="component" value="Unassembled WGS sequence"/>
</dbReference>
<evidence type="ECO:0000313" key="1">
    <source>
        <dbReference type="EMBL" id="KMP01154.1"/>
    </source>
</evidence>
<sequence length="196" mass="21107">MAVVDGGLGAWVSGIELLACAHVKGKRESTALPNEDLMSAGERVARRCTPETIIALLLTLLLRDPHPASVSPFWPSLISSLGATLEGREAVPTYTLNRLWGLLFRNGAVKSAWLCTSQNPAITVSLSWTVVEVVFAVVHFTVRPTAHTASLRLVVRGCAFYDYPRLIRSARTWIVDLVETSPSAPGVPSGALQAFS</sequence>
<protein>
    <submittedName>
        <fullName evidence="1">Uncharacterized protein</fullName>
    </submittedName>
</protein>
<dbReference type="AlphaFoldDB" id="A0A0J6Y2D4"/>
<accession>A0A0J6Y2D4</accession>
<gene>
    <name evidence="1" type="ORF">CIRG_01294</name>
</gene>